<feature type="compositionally biased region" description="Basic residues" evidence="1">
    <location>
        <begin position="244"/>
        <end position="254"/>
    </location>
</feature>
<evidence type="ECO:0000313" key="3">
    <source>
        <dbReference type="Proteomes" id="UP000324800"/>
    </source>
</evidence>
<feature type="region of interest" description="Disordered" evidence="1">
    <location>
        <begin position="856"/>
        <end position="882"/>
    </location>
</feature>
<feature type="compositionally biased region" description="Basic and acidic residues" evidence="1">
    <location>
        <begin position="288"/>
        <end position="314"/>
    </location>
</feature>
<gene>
    <name evidence="2" type="ORF">EZS28_029106</name>
</gene>
<dbReference type="Proteomes" id="UP000324800">
    <property type="component" value="Unassembled WGS sequence"/>
</dbReference>
<feature type="compositionally biased region" description="Basic residues" evidence="1">
    <location>
        <begin position="59"/>
        <end position="72"/>
    </location>
</feature>
<name>A0A5J4UYD3_9EUKA</name>
<feature type="compositionally biased region" description="Acidic residues" evidence="1">
    <location>
        <begin position="334"/>
        <end position="366"/>
    </location>
</feature>
<sequence length="959" mass="110560">MLYDLQTVIHDRLNSKQFDKTIDDEQEEEEEEEIDVEENDDKKTQDDDDKEEEDEEDKKHHKKNKKKQKEKKKQQFETMQTSQSLQKFITLFGSDIPYITSSQSPEIETSEDEEVIVDPEQKTALQILRCEKNGKNKQKKDKEKQIEIISGKEQDKLESNELLKEEEKGIYIDLVRIEKKDKQQEEGKDNSNLKEKIKEKSKEKQPEEVAILHIKKKIQRLEKEKWITDQEIEQKKKEKIERKLSKKGRRKEKKKVKEQDEQKKLQRLKIEQLTWRNKFDVEEEMTLLDHKYEKVQQNEKVEYSKQKKDEKEEQNLDQSSSSSSESLNVTLEQNPDEQEEIKEEDEHEDYEEEMDESEEYEQDDEFGSGGMYSGSSSRGGFGGYAPGRGRGGGSISGRGGMRSSLRQRENTSSLLASALQGNSQIRRRGRCGRDYEWMESNANQIQSSIGQFSDGINWESKANTSINPSDICVLQGIEREYGEEKASQISGIAAKLGRKSTAFKDRVCEVIKVDGDSALIRILNREQSQMEQFWVNKNGLKQWIIPNDSIIDIIHSVDIEKKINYLKYNSITINKKAKQRIRTALLLAEFSLSQDLAHNALIEIISKIPREFEWNRNFLCKETQLLTFLISTLKGTVFLVIRQPTEVIEGKLKQKQKQNNNIEINQQQTLESENSSQILKKPSSIQTSQQNKQQFKTERPLNEQEQIASLTRRIGWWIADEIVNGTVNDKILEVLSSEYLEQNMKEKDINKLEKEKDDKKEKDYKQTDNKSNIFGDGCLSFLLRSLLSIVSSPSSVAHSIIASEGIGLRAIIPREDFFSDGQVNKHISNSDQSSQSVITREFRIPSFGSCQINTPKQSRFGINSSSSSSSQQSSGSKPDKTTQLNETIVVESQHPYLSEISDYNQDLIIEGANGLIVQFDKRCRTQSSHGQLEFKNFETDDILNSYSGSGSFQNFQVPN</sequence>
<dbReference type="AlphaFoldDB" id="A0A5J4UYD3"/>
<dbReference type="EMBL" id="SNRW01011286">
    <property type="protein sequence ID" value="KAA6375367.1"/>
    <property type="molecule type" value="Genomic_DNA"/>
</dbReference>
<feature type="region of interest" description="Disordered" evidence="1">
    <location>
        <begin position="237"/>
        <end position="261"/>
    </location>
</feature>
<feature type="compositionally biased region" description="Polar residues" evidence="1">
    <location>
        <begin position="673"/>
        <end position="694"/>
    </location>
</feature>
<feature type="non-terminal residue" evidence="2">
    <location>
        <position position="959"/>
    </location>
</feature>
<feature type="compositionally biased region" description="Basic and acidic residues" evidence="1">
    <location>
        <begin position="13"/>
        <end position="23"/>
    </location>
</feature>
<organism evidence="2 3">
    <name type="scientific">Streblomastix strix</name>
    <dbReference type="NCBI Taxonomy" id="222440"/>
    <lineage>
        <taxon>Eukaryota</taxon>
        <taxon>Metamonada</taxon>
        <taxon>Preaxostyla</taxon>
        <taxon>Oxymonadida</taxon>
        <taxon>Streblomastigidae</taxon>
        <taxon>Streblomastix</taxon>
    </lineage>
</organism>
<comment type="caution">
    <text evidence="2">The sequence shown here is derived from an EMBL/GenBank/DDBJ whole genome shotgun (WGS) entry which is preliminary data.</text>
</comment>
<feature type="compositionally biased region" description="Acidic residues" evidence="1">
    <location>
        <begin position="24"/>
        <end position="39"/>
    </location>
</feature>
<proteinExistence type="predicted"/>
<feature type="region of interest" description="Disordered" evidence="1">
    <location>
        <begin position="180"/>
        <end position="206"/>
    </location>
</feature>
<feature type="compositionally biased region" description="Acidic residues" evidence="1">
    <location>
        <begin position="108"/>
        <end position="117"/>
    </location>
</feature>
<feature type="compositionally biased region" description="Polar residues" evidence="1">
    <location>
        <begin position="410"/>
        <end position="419"/>
    </location>
</feature>
<feature type="compositionally biased region" description="Acidic residues" evidence="1">
    <location>
        <begin position="46"/>
        <end position="56"/>
    </location>
</feature>
<feature type="region of interest" description="Disordered" evidence="1">
    <location>
        <begin position="13"/>
        <end position="81"/>
    </location>
</feature>
<reference evidence="2 3" key="1">
    <citation type="submission" date="2019-03" db="EMBL/GenBank/DDBJ databases">
        <title>Single cell metagenomics reveals metabolic interactions within the superorganism composed of flagellate Streblomastix strix and complex community of Bacteroidetes bacteria on its surface.</title>
        <authorList>
            <person name="Treitli S.C."/>
            <person name="Kolisko M."/>
            <person name="Husnik F."/>
            <person name="Keeling P."/>
            <person name="Hampl V."/>
        </authorList>
    </citation>
    <scope>NUCLEOTIDE SEQUENCE [LARGE SCALE GENOMIC DNA]</scope>
    <source>
        <strain evidence="2">ST1C</strain>
    </source>
</reference>
<accession>A0A5J4UYD3</accession>
<evidence type="ECO:0000313" key="2">
    <source>
        <dbReference type="EMBL" id="KAA6375367.1"/>
    </source>
</evidence>
<feature type="region of interest" description="Disordered" evidence="1">
    <location>
        <begin position="673"/>
        <end position="702"/>
    </location>
</feature>
<evidence type="ECO:0000256" key="1">
    <source>
        <dbReference type="SAM" id="MobiDB-lite"/>
    </source>
</evidence>
<feature type="region of interest" description="Disordered" evidence="1">
    <location>
        <begin position="101"/>
        <end position="120"/>
    </location>
</feature>
<feature type="compositionally biased region" description="Low complexity" evidence="1">
    <location>
        <begin position="864"/>
        <end position="876"/>
    </location>
</feature>
<feature type="compositionally biased region" description="Gly residues" evidence="1">
    <location>
        <begin position="367"/>
        <end position="400"/>
    </location>
</feature>
<protein>
    <submittedName>
        <fullName evidence="2">Uncharacterized protein</fullName>
    </submittedName>
</protein>
<feature type="region of interest" description="Disordered" evidence="1">
    <location>
        <begin position="288"/>
        <end position="419"/>
    </location>
</feature>